<keyword evidence="5 8" id="KW-0812">Transmembrane</keyword>
<keyword evidence="7 8" id="KW-0472">Membrane</keyword>
<feature type="domain" description="ABC transmembrane type-2" evidence="9">
    <location>
        <begin position="205"/>
        <end position="428"/>
    </location>
</feature>
<evidence type="ECO:0000256" key="7">
    <source>
        <dbReference type="ARBA" id="ARBA00023136"/>
    </source>
</evidence>
<dbReference type="InterPro" id="IPR013525">
    <property type="entry name" value="ABC2_TM"/>
</dbReference>
<dbReference type="Gene3D" id="3.40.1710.10">
    <property type="entry name" value="abc type-2 transporter like domain"/>
    <property type="match status" value="1"/>
</dbReference>
<evidence type="ECO:0000256" key="4">
    <source>
        <dbReference type="ARBA" id="ARBA00022475"/>
    </source>
</evidence>
<comment type="caution">
    <text evidence="10">The sequence shown here is derived from an EMBL/GenBank/DDBJ whole genome shotgun (WGS) entry which is preliminary data.</text>
</comment>
<dbReference type="AlphaFoldDB" id="A0A7X4H9Z2"/>
<feature type="transmembrane region" description="Helical" evidence="8">
    <location>
        <begin position="21"/>
        <end position="41"/>
    </location>
</feature>
<feature type="transmembrane region" description="Helical" evidence="8">
    <location>
        <begin position="282"/>
        <end position="310"/>
    </location>
</feature>
<feature type="transmembrane region" description="Helical" evidence="8">
    <location>
        <begin position="349"/>
        <end position="374"/>
    </location>
</feature>
<dbReference type="InterPro" id="IPR051449">
    <property type="entry name" value="ABC-2_transporter_component"/>
</dbReference>
<keyword evidence="6 8" id="KW-1133">Transmembrane helix</keyword>
<evidence type="ECO:0000313" key="11">
    <source>
        <dbReference type="Proteomes" id="UP000450676"/>
    </source>
</evidence>
<feature type="transmembrane region" description="Helical" evidence="8">
    <location>
        <begin position="240"/>
        <end position="262"/>
    </location>
</feature>
<comment type="similarity">
    <text evidence="2">Belongs to the ABC-2 integral membrane protein family.</text>
</comment>
<accession>A0A7X4H9Z2</accession>
<evidence type="ECO:0000256" key="5">
    <source>
        <dbReference type="ARBA" id="ARBA00022692"/>
    </source>
</evidence>
<gene>
    <name evidence="10" type="ORF">GTP77_08425</name>
</gene>
<evidence type="ECO:0000259" key="9">
    <source>
        <dbReference type="PROSITE" id="PS51012"/>
    </source>
</evidence>
<dbReference type="GO" id="GO:0140359">
    <property type="term" value="F:ABC-type transporter activity"/>
    <property type="evidence" value="ECO:0007669"/>
    <property type="project" value="InterPro"/>
</dbReference>
<evidence type="ECO:0000256" key="8">
    <source>
        <dbReference type="SAM" id="Phobius"/>
    </source>
</evidence>
<evidence type="ECO:0000256" key="6">
    <source>
        <dbReference type="ARBA" id="ARBA00022989"/>
    </source>
</evidence>
<organism evidence="10 11">
    <name type="scientific">Pseudoduganella aquatica</name>
    <dbReference type="NCBI Taxonomy" id="2660641"/>
    <lineage>
        <taxon>Bacteria</taxon>
        <taxon>Pseudomonadati</taxon>
        <taxon>Pseudomonadota</taxon>
        <taxon>Betaproteobacteria</taxon>
        <taxon>Burkholderiales</taxon>
        <taxon>Oxalobacteraceae</taxon>
        <taxon>Telluria group</taxon>
        <taxon>Pseudoduganella</taxon>
    </lineage>
</organism>
<dbReference type="GO" id="GO:0005886">
    <property type="term" value="C:plasma membrane"/>
    <property type="evidence" value="ECO:0007669"/>
    <property type="project" value="UniProtKB-SubCell"/>
</dbReference>
<dbReference type="PANTHER" id="PTHR30294">
    <property type="entry name" value="MEMBRANE COMPONENT OF ABC TRANSPORTER YHHJ-RELATED"/>
    <property type="match status" value="1"/>
</dbReference>
<dbReference type="Pfam" id="PF12698">
    <property type="entry name" value="ABC2_membrane_3"/>
    <property type="match status" value="1"/>
</dbReference>
<feature type="transmembrane region" description="Helical" evidence="8">
    <location>
        <begin position="316"/>
        <end position="337"/>
    </location>
</feature>
<evidence type="ECO:0000313" key="10">
    <source>
        <dbReference type="EMBL" id="MYN07365.1"/>
    </source>
</evidence>
<evidence type="ECO:0000256" key="1">
    <source>
        <dbReference type="ARBA" id="ARBA00004651"/>
    </source>
</evidence>
<proteinExistence type="inferred from homology"/>
<keyword evidence="4" id="KW-1003">Cell membrane</keyword>
<evidence type="ECO:0000256" key="3">
    <source>
        <dbReference type="ARBA" id="ARBA00022448"/>
    </source>
</evidence>
<keyword evidence="11" id="KW-1185">Reference proteome</keyword>
<dbReference type="EMBL" id="WWCU01000006">
    <property type="protein sequence ID" value="MYN07365.1"/>
    <property type="molecule type" value="Genomic_DNA"/>
</dbReference>
<dbReference type="PANTHER" id="PTHR30294:SF38">
    <property type="entry name" value="TRANSPORT PERMEASE PROTEIN"/>
    <property type="match status" value="1"/>
</dbReference>
<dbReference type="PROSITE" id="PS51012">
    <property type="entry name" value="ABC_TM2"/>
    <property type="match status" value="1"/>
</dbReference>
<sequence length="429" mass="45367">MTAFFALVRKDLILYLGDKRALLINLMLPIVLAAFFGSLFGGSGDSKTGKIDVGLVLQDSSPVGVKIADGLKADATLRIIELPLEEAQARVRSGKLTVAVVIPQGFGDAAGKALFSAGNKPEIPVFYDPSQSTTLAMVKGMLTQQVMQIVSAEMFGGDTGAKFMDTSLLELEQETAKGKGNPELRDMLASVRKFQKTEQAKPAQDGADGAKAKPGLSMPFATKDEALSSGPKYNGYAHSFAGMSVQFILFMGVDMGIGILLARRMGIWSRLLAAPVSLTTVLLARAISAAVIASGLLVAIFLCAMLIFKVQIANPLGFVGVGLCFALMTAGFGLLIAAFGKTPEAARGIAVFATLIMVMLGGAWVPSFVFPAWMQLLTIAIPTRWAVDGFDAVTWRGLGMEGALGPMAVQLAFAAVFAGLAIWKFRRDQ</sequence>
<name>A0A7X4H9Z2_9BURK</name>
<protein>
    <submittedName>
        <fullName evidence="10">ABC transporter permease</fullName>
    </submittedName>
</protein>
<comment type="subcellular location">
    <subcellularLocation>
        <location evidence="1">Cell membrane</location>
        <topology evidence="1">Multi-pass membrane protein</topology>
    </subcellularLocation>
</comment>
<feature type="transmembrane region" description="Helical" evidence="8">
    <location>
        <begin position="403"/>
        <end position="423"/>
    </location>
</feature>
<evidence type="ECO:0000256" key="2">
    <source>
        <dbReference type="ARBA" id="ARBA00007783"/>
    </source>
</evidence>
<keyword evidence="3" id="KW-0813">Transport</keyword>
<dbReference type="InterPro" id="IPR047817">
    <property type="entry name" value="ABC2_TM_bact-type"/>
</dbReference>
<reference evidence="10 11" key="1">
    <citation type="submission" date="2019-12" db="EMBL/GenBank/DDBJ databases">
        <title>Novel species isolated from a subtropical stream in China.</title>
        <authorList>
            <person name="Lu H."/>
        </authorList>
    </citation>
    <scope>NUCLEOTIDE SEQUENCE [LARGE SCALE GENOMIC DNA]</scope>
    <source>
        <strain evidence="10 11">FT127W</strain>
    </source>
</reference>
<dbReference type="Proteomes" id="UP000450676">
    <property type="component" value="Unassembled WGS sequence"/>
</dbReference>